<feature type="region of interest" description="Disordered" evidence="1">
    <location>
        <begin position="1"/>
        <end position="51"/>
    </location>
</feature>
<dbReference type="EMBL" id="LDEV01002483">
    <property type="protein sequence ID" value="KLJ08953.1"/>
    <property type="molecule type" value="Genomic_DNA"/>
</dbReference>
<sequence length="51" mass="6129">MSTPCNHTSARRRRGRRRNSMTRSPPLPSRARRATPLWRRMRASRISARRR</sequence>
<evidence type="ECO:0000313" key="3">
    <source>
        <dbReference type="Proteomes" id="UP000053573"/>
    </source>
</evidence>
<gene>
    <name evidence="2" type="ORF">EMPG_15618</name>
</gene>
<evidence type="ECO:0000256" key="1">
    <source>
        <dbReference type="SAM" id="MobiDB-lite"/>
    </source>
</evidence>
<reference evidence="3" key="1">
    <citation type="journal article" date="2015" name="PLoS Genet.">
        <title>The dynamic genome and transcriptome of the human fungal pathogen Blastomyces and close relative Emmonsia.</title>
        <authorList>
            <person name="Munoz J.F."/>
            <person name="Gauthier G.M."/>
            <person name="Desjardins C.A."/>
            <person name="Gallo J.E."/>
            <person name="Holder J."/>
            <person name="Sullivan T.D."/>
            <person name="Marty A.J."/>
            <person name="Carmen J.C."/>
            <person name="Chen Z."/>
            <person name="Ding L."/>
            <person name="Gujja S."/>
            <person name="Magrini V."/>
            <person name="Misas E."/>
            <person name="Mitreva M."/>
            <person name="Priest M."/>
            <person name="Saif S."/>
            <person name="Whiston E.A."/>
            <person name="Young S."/>
            <person name="Zeng Q."/>
            <person name="Goldman W.E."/>
            <person name="Mardis E.R."/>
            <person name="Taylor J.W."/>
            <person name="McEwen J.G."/>
            <person name="Clay O.K."/>
            <person name="Klein B.S."/>
            <person name="Cuomo C.A."/>
        </authorList>
    </citation>
    <scope>NUCLEOTIDE SEQUENCE [LARGE SCALE GENOMIC DNA]</scope>
    <source>
        <strain evidence="3">UAMH 139</strain>
    </source>
</reference>
<proteinExistence type="predicted"/>
<keyword evidence="3" id="KW-1185">Reference proteome</keyword>
<feature type="compositionally biased region" description="Basic residues" evidence="1">
    <location>
        <begin position="9"/>
        <end position="20"/>
    </location>
</feature>
<dbReference type="AlphaFoldDB" id="A0A0H1BCW6"/>
<name>A0A0H1BCW6_9EURO</name>
<accession>A0A0H1BCW6</accession>
<comment type="caution">
    <text evidence="2">The sequence shown here is derived from an EMBL/GenBank/DDBJ whole genome shotgun (WGS) entry which is preliminary data.</text>
</comment>
<dbReference type="Proteomes" id="UP000053573">
    <property type="component" value="Unassembled WGS sequence"/>
</dbReference>
<organism evidence="2 3">
    <name type="scientific">Blastomyces silverae</name>
    <dbReference type="NCBI Taxonomy" id="2060906"/>
    <lineage>
        <taxon>Eukaryota</taxon>
        <taxon>Fungi</taxon>
        <taxon>Dikarya</taxon>
        <taxon>Ascomycota</taxon>
        <taxon>Pezizomycotina</taxon>
        <taxon>Eurotiomycetes</taxon>
        <taxon>Eurotiomycetidae</taxon>
        <taxon>Onygenales</taxon>
        <taxon>Ajellomycetaceae</taxon>
        <taxon>Blastomyces</taxon>
    </lineage>
</organism>
<protein>
    <submittedName>
        <fullName evidence="2">Uncharacterized protein</fullName>
    </submittedName>
</protein>
<evidence type="ECO:0000313" key="2">
    <source>
        <dbReference type="EMBL" id="KLJ08953.1"/>
    </source>
</evidence>
<feature type="compositionally biased region" description="Basic residues" evidence="1">
    <location>
        <begin position="39"/>
        <end position="51"/>
    </location>
</feature>